<keyword evidence="5 9" id="KW-0812">Transmembrane</keyword>
<evidence type="ECO:0000256" key="5">
    <source>
        <dbReference type="ARBA" id="ARBA00022692"/>
    </source>
</evidence>
<dbReference type="InterPro" id="IPR045378">
    <property type="entry name" value="LNT_N"/>
</dbReference>
<dbReference type="Proteomes" id="UP000230859">
    <property type="component" value="Unassembled WGS sequence"/>
</dbReference>
<comment type="catalytic activity">
    <reaction evidence="9">
        <text>N-terminal S-1,2-diacyl-sn-glyceryl-L-cysteinyl-[lipoprotein] + a glycerophospholipid = N-acyl-S-1,2-diacyl-sn-glyceryl-L-cysteinyl-[lipoprotein] + a 2-acyl-sn-glycero-3-phospholipid + H(+)</text>
        <dbReference type="Rhea" id="RHEA:48228"/>
        <dbReference type="Rhea" id="RHEA-COMP:14681"/>
        <dbReference type="Rhea" id="RHEA-COMP:14684"/>
        <dbReference type="ChEBI" id="CHEBI:15378"/>
        <dbReference type="ChEBI" id="CHEBI:136912"/>
        <dbReference type="ChEBI" id="CHEBI:140656"/>
        <dbReference type="ChEBI" id="CHEBI:140657"/>
        <dbReference type="ChEBI" id="CHEBI:140660"/>
        <dbReference type="EC" id="2.3.1.269"/>
    </reaction>
</comment>
<feature type="domain" description="CN hydrolase" evidence="10">
    <location>
        <begin position="222"/>
        <end position="490"/>
    </location>
</feature>
<dbReference type="PROSITE" id="PS50263">
    <property type="entry name" value="CN_HYDROLASE"/>
    <property type="match status" value="1"/>
</dbReference>
<reference evidence="11 12" key="1">
    <citation type="submission" date="2017-09" db="EMBL/GenBank/DDBJ databases">
        <title>Depth-based differentiation of microbial function through sediment-hosted aquifers and enrichment of novel symbionts in the deep terrestrial subsurface.</title>
        <authorList>
            <person name="Probst A.J."/>
            <person name="Ladd B."/>
            <person name="Jarett J.K."/>
            <person name="Geller-Mcgrath D.E."/>
            <person name="Sieber C.M."/>
            <person name="Emerson J.B."/>
            <person name="Anantharaman K."/>
            <person name="Thomas B.C."/>
            <person name="Malmstrom R."/>
            <person name="Stieglmeier M."/>
            <person name="Klingl A."/>
            <person name="Woyke T."/>
            <person name="Ryan C.M."/>
            <person name="Banfield J.F."/>
        </authorList>
    </citation>
    <scope>NUCLEOTIDE SEQUENCE [LARGE SCALE GENOMIC DNA]</scope>
    <source>
        <strain evidence="11">CG11_big_fil_rev_8_21_14_0_20_45_26</strain>
    </source>
</reference>
<comment type="caution">
    <text evidence="11">The sequence shown here is derived from an EMBL/GenBank/DDBJ whole genome shotgun (WGS) entry which is preliminary data.</text>
</comment>
<feature type="transmembrane region" description="Helical" evidence="9">
    <location>
        <begin position="503"/>
        <end position="522"/>
    </location>
</feature>
<evidence type="ECO:0000256" key="1">
    <source>
        <dbReference type="ARBA" id="ARBA00004651"/>
    </source>
</evidence>
<keyword evidence="8 9" id="KW-0012">Acyltransferase</keyword>
<feature type="transmembrane region" description="Helical" evidence="9">
    <location>
        <begin position="143"/>
        <end position="173"/>
    </location>
</feature>
<feature type="transmembrane region" description="Helical" evidence="9">
    <location>
        <begin position="105"/>
        <end position="123"/>
    </location>
</feature>
<dbReference type="Gene3D" id="3.60.110.10">
    <property type="entry name" value="Carbon-nitrogen hydrolase"/>
    <property type="match status" value="1"/>
</dbReference>
<evidence type="ECO:0000256" key="7">
    <source>
        <dbReference type="ARBA" id="ARBA00023136"/>
    </source>
</evidence>
<dbReference type="AlphaFoldDB" id="A0A2H0LL46"/>
<name>A0A2H0LL46_9BACT</name>
<evidence type="ECO:0000256" key="8">
    <source>
        <dbReference type="ARBA" id="ARBA00023315"/>
    </source>
</evidence>
<dbReference type="GO" id="GO:0016410">
    <property type="term" value="F:N-acyltransferase activity"/>
    <property type="evidence" value="ECO:0007669"/>
    <property type="project" value="UniProtKB-UniRule"/>
</dbReference>
<proteinExistence type="inferred from homology"/>
<comment type="function">
    <text evidence="9">Catalyzes the phospholipid dependent N-acylation of the N-terminal cysteine of apolipoprotein, the last step in lipoprotein maturation.</text>
</comment>
<organism evidence="11 12">
    <name type="scientific">Candidatus Abzuiibacterium crystallinum</name>
    <dbReference type="NCBI Taxonomy" id="1974748"/>
    <lineage>
        <taxon>Bacteria</taxon>
        <taxon>Pseudomonadati</taxon>
        <taxon>Candidatus Omnitrophota</taxon>
        <taxon>Candidatus Abzuiibacterium</taxon>
    </lineage>
</organism>
<dbReference type="NCBIfam" id="TIGR00546">
    <property type="entry name" value="lnt"/>
    <property type="match status" value="1"/>
</dbReference>
<gene>
    <name evidence="9 11" type="primary">lnt</name>
    <name evidence="11" type="ORF">COV74_10090</name>
</gene>
<dbReference type="EMBL" id="PCVY01000075">
    <property type="protein sequence ID" value="PIQ85132.1"/>
    <property type="molecule type" value="Genomic_DNA"/>
</dbReference>
<comment type="similarity">
    <text evidence="2 9">Belongs to the CN hydrolase family. Apolipoprotein N-acyltransferase subfamily.</text>
</comment>
<comment type="subcellular location">
    <subcellularLocation>
        <location evidence="1 9">Cell membrane</location>
        <topology evidence="1 9">Multi-pass membrane protein</topology>
    </subcellularLocation>
</comment>
<dbReference type="HAMAP" id="MF_01148">
    <property type="entry name" value="Lnt"/>
    <property type="match status" value="1"/>
</dbReference>
<evidence type="ECO:0000256" key="6">
    <source>
        <dbReference type="ARBA" id="ARBA00022989"/>
    </source>
</evidence>
<sequence length="526" mass="59729">MPKHSSQSFLIITSAFLLTVSFPKFSFGFLAWIALVPALTALARTKSKWEAFFVFYCVGFLFFFMSLEWLRHVTYFGWVFVAALYAVFFGLFGCLAFFLLRRDRFILSLIAVPAAWVVLEWIRTEMPVWAFGWNLLGYTQSHYLPIAQTAAIFGVYGLSFLIVLCNLTIWLLTASWPQAFERQRAFWRLGYTGLLILIVMLYGLNRLNQPQHDGKVVAVGVVQANIPQSQKWDAAYRAGIIEKYRRLSEFVVYSRPDLIVWPESSWPGILNRDSERHTIFEWVKEARIPFLMGSPYEEEGAVIGRQPKIFNSAYFINENGQLLNRYDKMRLVPFGEFVPFAQFFSWFGLEKYAYSLGVGDFSPGDSPAVFQLETKSGVRHPDAARVPFSFSSLICFEDTFPSLARKMVRAGAEFLVVLTNDAWFGTSAAPYQHLQASILRAIEEGVPVVRAANTGVSGFISSKGKVLSRVENQYGFDTWVAGGLTHSILLSHPPTFYARQGHLFPMGCLAILLLIFVSLRFFPPKN</sequence>
<dbReference type="CDD" id="cd07571">
    <property type="entry name" value="ALP_N-acyl_transferase"/>
    <property type="match status" value="1"/>
</dbReference>
<dbReference type="Pfam" id="PF00795">
    <property type="entry name" value="CN_hydrolase"/>
    <property type="match status" value="1"/>
</dbReference>
<evidence type="ECO:0000256" key="2">
    <source>
        <dbReference type="ARBA" id="ARBA00010065"/>
    </source>
</evidence>
<accession>A0A2H0LL46</accession>
<keyword evidence="11" id="KW-0449">Lipoprotein</keyword>
<dbReference type="GO" id="GO:0042158">
    <property type="term" value="P:lipoprotein biosynthetic process"/>
    <property type="evidence" value="ECO:0007669"/>
    <property type="project" value="UniProtKB-UniRule"/>
</dbReference>
<dbReference type="InterPro" id="IPR004563">
    <property type="entry name" value="Apolipo_AcylTrfase"/>
</dbReference>
<evidence type="ECO:0000313" key="11">
    <source>
        <dbReference type="EMBL" id="PIQ85132.1"/>
    </source>
</evidence>
<protein>
    <recommendedName>
        <fullName evidence="9">Apolipoprotein N-acyltransferase</fullName>
        <shortName evidence="9">ALP N-acyltransferase</shortName>
        <ecNumber evidence="9">2.3.1.269</ecNumber>
    </recommendedName>
</protein>
<keyword evidence="6 9" id="KW-1133">Transmembrane helix</keyword>
<dbReference type="InterPro" id="IPR036526">
    <property type="entry name" value="C-N_Hydrolase_sf"/>
</dbReference>
<dbReference type="PANTHER" id="PTHR38686">
    <property type="entry name" value="APOLIPOPROTEIN N-ACYLTRANSFERASE"/>
    <property type="match status" value="1"/>
</dbReference>
<dbReference type="UniPathway" id="UPA00666"/>
<dbReference type="EC" id="2.3.1.269" evidence="9"/>
<keyword evidence="4 9" id="KW-0808">Transferase</keyword>
<dbReference type="GO" id="GO:0005886">
    <property type="term" value="C:plasma membrane"/>
    <property type="evidence" value="ECO:0007669"/>
    <property type="project" value="UniProtKB-SubCell"/>
</dbReference>
<dbReference type="InterPro" id="IPR003010">
    <property type="entry name" value="C-N_Hydrolase"/>
</dbReference>
<dbReference type="SUPFAM" id="SSF56317">
    <property type="entry name" value="Carbon-nitrogen hydrolase"/>
    <property type="match status" value="1"/>
</dbReference>
<feature type="transmembrane region" description="Helical" evidence="9">
    <location>
        <begin position="51"/>
        <end position="69"/>
    </location>
</feature>
<evidence type="ECO:0000256" key="4">
    <source>
        <dbReference type="ARBA" id="ARBA00022679"/>
    </source>
</evidence>
<dbReference type="PANTHER" id="PTHR38686:SF1">
    <property type="entry name" value="APOLIPOPROTEIN N-ACYLTRANSFERASE"/>
    <property type="match status" value="1"/>
</dbReference>
<dbReference type="Pfam" id="PF20154">
    <property type="entry name" value="LNT_N"/>
    <property type="match status" value="1"/>
</dbReference>
<evidence type="ECO:0000256" key="3">
    <source>
        <dbReference type="ARBA" id="ARBA00022475"/>
    </source>
</evidence>
<keyword evidence="7 9" id="KW-0472">Membrane</keyword>
<evidence type="ECO:0000256" key="9">
    <source>
        <dbReference type="HAMAP-Rule" id="MF_01148"/>
    </source>
</evidence>
<evidence type="ECO:0000259" key="10">
    <source>
        <dbReference type="PROSITE" id="PS50263"/>
    </source>
</evidence>
<feature type="transmembrane region" description="Helical" evidence="9">
    <location>
        <begin position="185"/>
        <end position="204"/>
    </location>
</feature>
<comment type="pathway">
    <text evidence="9">Protein modification; lipoprotein biosynthesis (N-acyl transfer).</text>
</comment>
<evidence type="ECO:0000313" key="12">
    <source>
        <dbReference type="Proteomes" id="UP000230859"/>
    </source>
</evidence>
<keyword evidence="3 9" id="KW-1003">Cell membrane</keyword>
<feature type="transmembrane region" description="Helical" evidence="9">
    <location>
        <begin position="75"/>
        <end position="98"/>
    </location>
</feature>
<feature type="transmembrane region" description="Helical" evidence="9">
    <location>
        <begin position="12"/>
        <end position="39"/>
    </location>
</feature>